<dbReference type="EMBL" id="BAABAL010000004">
    <property type="protein sequence ID" value="GAA3990770.1"/>
    <property type="molecule type" value="Genomic_DNA"/>
</dbReference>
<reference evidence="2" key="1">
    <citation type="journal article" date="2019" name="Int. J. Syst. Evol. Microbiol.">
        <title>The Global Catalogue of Microorganisms (GCM) 10K type strain sequencing project: providing services to taxonomists for standard genome sequencing and annotation.</title>
        <authorList>
            <consortium name="The Broad Institute Genomics Platform"/>
            <consortium name="The Broad Institute Genome Sequencing Center for Infectious Disease"/>
            <person name="Wu L."/>
            <person name="Ma J."/>
        </authorList>
    </citation>
    <scope>NUCLEOTIDE SEQUENCE [LARGE SCALE GENOMIC DNA]</scope>
    <source>
        <strain evidence="2">JCM 17342</strain>
    </source>
</reference>
<evidence type="ECO:0000313" key="1">
    <source>
        <dbReference type="EMBL" id="GAA3990770.1"/>
    </source>
</evidence>
<accession>A0ABP7R0C8</accession>
<gene>
    <name evidence="1" type="ORF">GCM10022247_06950</name>
</gene>
<organism evidence="1 2">
    <name type="scientific">Allokutzneria multivorans</name>
    <dbReference type="NCBI Taxonomy" id="1142134"/>
    <lineage>
        <taxon>Bacteria</taxon>
        <taxon>Bacillati</taxon>
        <taxon>Actinomycetota</taxon>
        <taxon>Actinomycetes</taxon>
        <taxon>Pseudonocardiales</taxon>
        <taxon>Pseudonocardiaceae</taxon>
        <taxon>Allokutzneria</taxon>
    </lineage>
</organism>
<protein>
    <submittedName>
        <fullName evidence="1">Uncharacterized protein</fullName>
    </submittedName>
</protein>
<evidence type="ECO:0000313" key="2">
    <source>
        <dbReference type="Proteomes" id="UP001501747"/>
    </source>
</evidence>
<keyword evidence="2" id="KW-1185">Reference proteome</keyword>
<dbReference type="RefSeq" id="WP_344871015.1">
    <property type="nucleotide sequence ID" value="NZ_BAABAL010000004.1"/>
</dbReference>
<comment type="caution">
    <text evidence="1">The sequence shown here is derived from an EMBL/GenBank/DDBJ whole genome shotgun (WGS) entry which is preliminary data.</text>
</comment>
<proteinExistence type="predicted"/>
<dbReference type="Proteomes" id="UP001501747">
    <property type="component" value="Unassembled WGS sequence"/>
</dbReference>
<sequence length="293" mass="31842">MNTDMSTNVVLFQSSPEIEPVPAAGTARDENCLQRAWAELTSRQHFPATEVRRVHSEWELSEADREFADRTFPNIEVLTHNFARPEPDRWAEAIEEARISLEKEIEDRAFEEITKGIEGVLLPIVRSGDITDAGPVPVAQLIPGQVYLVLATVTSTPEGLAVAEVGNLDVAGTEDFLELLEKARVNLRDGVKSVYSDAPGVPGGMVEVSRAGGFAASMVATPGFLGRMIDTIGTRTLVAAMPSPHELAFAPADSGWASELRERVERAAPREGFLPTLMLFEPDGMSVLFQNTG</sequence>
<name>A0ABP7R0C8_9PSEU</name>